<organism evidence="3 4">
    <name type="scientific">Patulibacter brassicae</name>
    <dbReference type="NCBI Taxonomy" id="1705717"/>
    <lineage>
        <taxon>Bacteria</taxon>
        <taxon>Bacillati</taxon>
        <taxon>Actinomycetota</taxon>
        <taxon>Thermoleophilia</taxon>
        <taxon>Solirubrobacterales</taxon>
        <taxon>Patulibacteraceae</taxon>
        <taxon>Patulibacter</taxon>
    </lineage>
</organism>
<keyword evidence="4" id="KW-1185">Reference proteome</keyword>
<protein>
    <recommendedName>
        <fullName evidence="5">DUF4233 domain-containing protein</fullName>
    </recommendedName>
</protein>
<evidence type="ECO:0008006" key="5">
    <source>
        <dbReference type="Google" id="ProtNLM"/>
    </source>
</evidence>
<dbReference type="Proteomes" id="UP001277761">
    <property type="component" value="Unassembled WGS sequence"/>
</dbReference>
<proteinExistence type="predicted"/>
<evidence type="ECO:0000313" key="4">
    <source>
        <dbReference type="Proteomes" id="UP001277761"/>
    </source>
</evidence>
<dbReference type="RefSeq" id="WP_319954447.1">
    <property type="nucleotide sequence ID" value="NZ_JAXAVX010000005.1"/>
</dbReference>
<feature type="transmembrane region" description="Helical" evidence="2">
    <location>
        <begin position="118"/>
        <end position="139"/>
    </location>
</feature>
<accession>A0ABU4VKD1</accession>
<evidence type="ECO:0000256" key="2">
    <source>
        <dbReference type="SAM" id="Phobius"/>
    </source>
</evidence>
<name>A0ABU4VKD1_9ACTN</name>
<dbReference type="EMBL" id="JAXAVX010000005">
    <property type="protein sequence ID" value="MDX8152292.1"/>
    <property type="molecule type" value="Genomic_DNA"/>
</dbReference>
<feature type="compositionally biased region" description="Basic residues" evidence="1">
    <location>
        <begin position="1"/>
        <end position="11"/>
    </location>
</feature>
<gene>
    <name evidence="3" type="ORF">SK069_11845</name>
</gene>
<keyword evidence="2" id="KW-1133">Transmembrane helix</keyword>
<feature type="region of interest" description="Disordered" evidence="1">
    <location>
        <begin position="1"/>
        <end position="39"/>
    </location>
</feature>
<reference evidence="3 4" key="1">
    <citation type="submission" date="2023-11" db="EMBL/GenBank/DDBJ databases">
        <authorList>
            <person name="Xu M."/>
            <person name="Jiang T."/>
        </authorList>
    </citation>
    <scope>NUCLEOTIDE SEQUENCE [LARGE SCALE GENOMIC DNA]</scope>
    <source>
        <strain evidence="3 4">SD</strain>
    </source>
</reference>
<sequence>MADRKRKRKRQAAAAKTAARRDFQPPPAPSGRDAMARGYARAEERNAKIRDELEPLQPGERPKVLLAAIAWTGLLAVGTVVNAILADGDDAGATRFSNGLMTLLFVVAMVYSWKLRYWALMGTQTVLAIAMVVGIIALLGITKLWLLPLLFLHVGISGYLFFRMVKVLARVQKAEREEREGRA</sequence>
<evidence type="ECO:0000313" key="3">
    <source>
        <dbReference type="EMBL" id="MDX8152292.1"/>
    </source>
</evidence>
<feature type="transmembrane region" description="Helical" evidence="2">
    <location>
        <begin position="64"/>
        <end position="86"/>
    </location>
</feature>
<keyword evidence="2" id="KW-0812">Transmembrane</keyword>
<evidence type="ECO:0000256" key="1">
    <source>
        <dbReference type="SAM" id="MobiDB-lite"/>
    </source>
</evidence>
<feature type="transmembrane region" description="Helical" evidence="2">
    <location>
        <begin position="92"/>
        <end position="111"/>
    </location>
</feature>
<keyword evidence="2" id="KW-0472">Membrane</keyword>
<feature type="transmembrane region" description="Helical" evidence="2">
    <location>
        <begin position="145"/>
        <end position="162"/>
    </location>
</feature>
<comment type="caution">
    <text evidence="3">The sequence shown here is derived from an EMBL/GenBank/DDBJ whole genome shotgun (WGS) entry which is preliminary data.</text>
</comment>